<protein>
    <submittedName>
        <fullName evidence="8">Parallel beta-helix repeat protein</fullName>
    </submittedName>
</protein>
<feature type="compositionally biased region" description="Polar residues" evidence="4">
    <location>
        <begin position="434"/>
        <end position="446"/>
    </location>
</feature>
<dbReference type="PANTHER" id="PTHR40088">
    <property type="entry name" value="PECTATE LYASE (EUROFUNG)"/>
    <property type="match status" value="1"/>
</dbReference>
<name>A0A543PPT2_9MICO</name>
<dbReference type="RefSeq" id="WP_141822929.1">
    <property type="nucleotide sequence ID" value="NZ_BAAAQC010000004.1"/>
</dbReference>
<dbReference type="InterPro" id="IPR011459">
    <property type="entry name" value="DUF1565"/>
</dbReference>
<feature type="chain" id="PRO_5021822120" evidence="5">
    <location>
        <begin position="35"/>
        <end position="478"/>
    </location>
</feature>
<dbReference type="InterPro" id="IPR012334">
    <property type="entry name" value="Pectin_lyas_fold"/>
</dbReference>
<dbReference type="PANTHER" id="PTHR40088:SF2">
    <property type="entry name" value="SECRETED SUGAR HYDROLASE"/>
    <property type="match status" value="1"/>
</dbReference>
<evidence type="ECO:0000256" key="3">
    <source>
        <dbReference type="ARBA" id="ARBA00022729"/>
    </source>
</evidence>
<evidence type="ECO:0000259" key="6">
    <source>
        <dbReference type="Pfam" id="PF07602"/>
    </source>
</evidence>
<dbReference type="Proteomes" id="UP000320085">
    <property type="component" value="Unassembled WGS sequence"/>
</dbReference>
<dbReference type="SMART" id="SM00710">
    <property type="entry name" value="PbH1"/>
    <property type="match status" value="7"/>
</dbReference>
<evidence type="ECO:0000313" key="9">
    <source>
        <dbReference type="Proteomes" id="UP000320085"/>
    </source>
</evidence>
<dbReference type="InterPro" id="IPR006626">
    <property type="entry name" value="PbH1"/>
</dbReference>
<dbReference type="Gene3D" id="2.160.20.10">
    <property type="entry name" value="Single-stranded right-handed beta-helix, Pectin lyase-like"/>
    <property type="match status" value="2"/>
</dbReference>
<evidence type="ECO:0000256" key="4">
    <source>
        <dbReference type="SAM" id="MobiDB-lite"/>
    </source>
</evidence>
<comment type="caution">
    <text evidence="8">The sequence shown here is derived from an EMBL/GenBank/DDBJ whole genome shotgun (WGS) entry which is preliminary data.</text>
</comment>
<feature type="domain" description="DUF1565" evidence="6">
    <location>
        <begin position="47"/>
        <end position="82"/>
    </location>
</feature>
<accession>A0A543PPT2</accession>
<evidence type="ECO:0000256" key="5">
    <source>
        <dbReference type="SAM" id="SignalP"/>
    </source>
</evidence>
<sequence>MRGSRARARIVSAAASMVALTAPALLSAAGAAAAASILYVGGPGCSDAGTGTASAPYCTIAKAAKVAVAGQTVVVADGTYVDEVSPWRSGTPTAPIVFRPADGARVVIDGPRHGFTISNQSWISVSGFEIDDTTGSGVYVYNATGVTLRGNIIRSSGTRVQGYSQYGMYLNSMKSSTVVGNLVTDNSASGIYVTNASSAVTIAGNEVSWNAYGYVRNAVGIDLRSGPNLIKDNRIHDNEDSGIQLYPGGDSNTVVDNVVYHNKGFTSVQLTNCNHPPRGAVDGCITGDHGIDNYGVTGSTVVGNTVVDNVAAGINVEGVTAGTPTGIALANNVAVDNAVACPDGAGGTVKCPRTRGNVRVDATSQTGTSLDSDLLWVSAIGETQAVWGTTSYKTLATFRAASGTEASGLEADPLFVARDQGDLRLRSGSPAIDSANSAAPGQQTADATGAPRVDDPATPDTGLGPRAYDDRGALEYQP</sequence>
<dbReference type="GO" id="GO:0005576">
    <property type="term" value="C:extracellular region"/>
    <property type="evidence" value="ECO:0007669"/>
    <property type="project" value="UniProtKB-SubCell"/>
</dbReference>
<evidence type="ECO:0000313" key="8">
    <source>
        <dbReference type="EMBL" id="TQN46073.1"/>
    </source>
</evidence>
<comment type="subcellular location">
    <subcellularLocation>
        <location evidence="1">Secreted</location>
    </subcellularLocation>
</comment>
<keyword evidence="2" id="KW-0964">Secreted</keyword>
<evidence type="ECO:0000259" key="7">
    <source>
        <dbReference type="Pfam" id="PF13229"/>
    </source>
</evidence>
<dbReference type="Pfam" id="PF13229">
    <property type="entry name" value="Beta_helix"/>
    <property type="match status" value="1"/>
</dbReference>
<dbReference type="GO" id="GO:0016837">
    <property type="term" value="F:carbon-oxygen lyase activity, acting on polysaccharides"/>
    <property type="evidence" value="ECO:0007669"/>
    <property type="project" value="TreeGrafter"/>
</dbReference>
<dbReference type="InterPro" id="IPR052052">
    <property type="entry name" value="Polysaccharide_Lyase_9"/>
</dbReference>
<feature type="domain" description="Right handed beta helix" evidence="7">
    <location>
        <begin position="114"/>
        <end position="305"/>
    </location>
</feature>
<feature type="compositionally biased region" description="Basic and acidic residues" evidence="4">
    <location>
        <begin position="467"/>
        <end position="478"/>
    </location>
</feature>
<proteinExistence type="predicted"/>
<dbReference type="Pfam" id="PF07602">
    <property type="entry name" value="DUF1565"/>
    <property type="match status" value="1"/>
</dbReference>
<evidence type="ECO:0000256" key="1">
    <source>
        <dbReference type="ARBA" id="ARBA00004613"/>
    </source>
</evidence>
<dbReference type="InterPro" id="IPR039448">
    <property type="entry name" value="Beta_helix"/>
</dbReference>
<dbReference type="OrthoDB" id="226690at2"/>
<evidence type="ECO:0000256" key="2">
    <source>
        <dbReference type="ARBA" id="ARBA00022525"/>
    </source>
</evidence>
<dbReference type="InterPro" id="IPR011050">
    <property type="entry name" value="Pectin_lyase_fold/virulence"/>
</dbReference>
<dbReference type="EMBL" id="VFQF01000002">
    <property type="protein sequence ID" value="TQN46073.1"/>
    <property type="molecule type" value="Genomic_DNA"/>
</dbReference>
<feature type="signal peptide" evidence="5">
    <location>
        <begin position="1"/>
        <end position="34"/>
    </location>
</feature>
<dbReference type="AlphaFoldDB" id="A0A543PPT2"/>
<dbReference type="NCBIfam" id="TIGR03804">
    <property type="entry name" value="para_beta_helix"/>
    <property type="match status" value="1"/>
</dbReference>
<gene>
    <name evidence="8" type="ORF">FHX52_2779</name>
</gene>
<reference evidence="8 9" key="1">
    <citation type="submission" date="2019-06" db="EMBL/GenBank/DDBJ databases">
        <title>Sequencing the genomes of 1000 actinobacteria strains.</title>
        <authorList>
            <person name="Klenk H.-P."/>
        </authorList>
    </citation>
    <scope>NUCLEOTIDE SEQUENCE [LARGE SCALE GENOMIC DNA]</scope>
    <source>
        <strain evidence="8 9">DSM 21776</strain>
    </source>
</reference>
<organism evidence="8 9">
    <name type="scientific">Humibacillus xanthopallidus</name>
    <dbReference type="NCBI Taxonomy" id="412689"/>
    <lineage>
        <taxon>Bacteria</taxon>
        <taxon>Bacillati</taxon>
        <taxon>Actinomycetota</taxon>
        <taxon>Actinomycetes</taxon>
        <taxon>Micrococcales</taxon>
        <taxon>Intrasporangiaceae</taxon>
        <taxon>Humibacillus</taxon>
    </lineage>
</organism>
<dbReference type="InterPro" id="IPR022441">
    <property type="entry name" value="Para_beta_helix_rpt-2"/>
</dbReference>
<dbReference type="SUPFAM" id="SSF51126">
    <property type="entry name" value="Pectin lyase-like"/>
    <property type="match status" value="1"/>
</dbReference>
<feature type="region of interest" description="Disordered" evidence="4">
    <location>
        <begin position="425"/>
        <end position="478"/>
    </location>
</feature>
<keyword evidence="3 5" id="KW-0732">Signal</keyword>